<dbReference type="Proteomes" id="UP000436692">
    <property type="component" value="Unassembled WGS sequence"/>
</dbReference>
<dbReference type="GO" id="GO:0005737">
    <property type="term" value="C:cytoplasm"/>
    <property type="evidence" value="ECO:0007669"/>
    <property type="project" value="TreeGrafter"/>
</dbReference>
<dbReference type="PANTHER" id="PTHR13847">
    <property type="entry name" value="SARCOSINE DEHYDROGENASE-RELATED"/>
    <property type="match status" value="1"/>
</dbReference>
<dbReference type="InterPro" id="IPR006076">
    <property type="entry name" value="FAD-dep_OxRdtase"/>
</dbReference>
<comment type="caution">
    <text evidence="3">The sequence shown here is derived from an EMBL/GenBank/DDBJ whole genome shotgun (WGS) entry which is preliminary data.</text>
</comment>
<dbReference type="InterPro" id="IPR036188">
    <property type="entry name" value="FAD/NAD-bd_sf"/>
</dbReference>
<organism evidence="3 4">
    <name type="scientific">Agrobacterium vitis</name>
    <name type="common">Rhizobium vitis</name>
    <dbReference type="NCBI Taxonomy" id="373"/>
    <lineage>
        <taxon>Bacteria</taxon>
        <taxon>Pseudomonadati</taxon>
        <taxon>Pseudomonadota</taxon>
        <taxon>Alphaproteobacteria</taxon>
        <taxon>Hyphomicrobiales</taxon>
        <taxon>Rhizobiaceae</taxon>
        <taxon>Rhizobium/Agrobacterium group</taxon>
        <taxon>Agrobacterium</taxon>
    </lineage>
</organism>
<dbReference type="SUPFAM" id="SSF51905">
    <property type="entry name" value="FAD/NAD(P)-binding domain"/>
    <property type="match status" value="1"/>
</dbReference>
<dbReference type="Gene3D" id="3.50.50.60">
    <property type="entry name" value="FAD/NAD(P)-binding domain"/>
    <property type="match status" value="1"/>
</dbReference>
<sequence>MAAQPLRAGQANGARAIMDTKQAVGTSRDLHDGKSFWAATPNIVVESRDTPARTDYDVIIIGAGISGALMAQALAADGRHILVVDRREPVRGSTLASTAMIQHEIDIPLSQLSKAIGAKKAMRAWRRSAASVNSLGERVAKLGLSCQFQQRSSLFLAGDEMGHRALAAETELRREAQLDAEYLSGAQVKERFGIERTGAILSPCSASANPAQMTAGLLKAAQQGGVEVVSPLAITAIRETRDGVMVATADGTLLCATDLIACTGYEYLKMMESPLHQVISTWAIASEPNAQRPDWLDNHLVWEASEPYLYFRSTSDGRIIAGGEDEDDPLAHQDPVKARRKFETIRQKLKDLAGIEMDHIAYGWSAPFGTTRDGLPIIDRVPGTSHVHVVMGFGGNGITFSTIASEIVSARIAGRKDADEDLFRFRS</sequence>
<proteinExistence type="predicted"/>
<dbReference type="EMBL" id="WPHM01000001">
    <property type="protein sequence ID" value="MUZ56025.1"/>
    <property type="molecule type" value="Genomic_DNA"/>
</dbReference>
<reference evidence="3 4" key="1">
    <citation type="submission" date="2019-12" db="EMBL/GenBank/DDBJ databases">
        <title>Whole-genome sequencing of Allorhizobium vitis.</title>
        <authorList>
            <person name="Gan H.M."/>
            <person name="Szegedi E."/>
            <person name="Burr T."/>
            <person name="Savka M.A."/>
        </authorList>
    </citation>
    <scope>NUCLEOTIDE SEQUENCE [LARGE SCALE GENOMIC DNA]</scope>
    <source>
        <strain evidence="3 4">CG989</strain>
    </source>
</reference>
<accession>A0AAE4WA66</accession>
<gene>
    <name evidence="3" type="ORF">GOZ95_00980</name>
</gene>
<dbReference type="PANTHER" id="PTHR13847:SF201">
    <property type="entry name" value="PUTATIBE OXIDOREDUCTASE"/>
    <property type="match status" value="1"/>
</dbReference>
<name>A0AAE4WA66_AGRVI</name>
<dbReference type="RefSeq" id="WP_156546922.1">
    <property type="nucleotide sequence ID" value="NZ_JABAEJ010000001.1"/>
</dbReference>
<dbReference type="GO" id="GO:0016491">
    <property type="term" value="F:oxidoreductase activity"/>
    <property type="evidence" value="ECO:0007669"/>
    <property type="project" value="UniProtKB-KW"/>
</dbReference>
<dbReference type="AlphaFoldDB" id="A0AAE4WA66"/>
<evidence type="ECO:0000256" key="1">
    <source>
        <dbReference type="ARBA" id="ARBA00023002"/>
    </source>
</evidence>
<evidence type="ECO:0000313" key="4">
    <source>
        <dbReference type="Proteomes" id="UP000436692"/>
    </source>
</evidence>
<evidence type="ECO:0000259" key="2">
    <source>
        <dbReference type="Pfam" id="PF01266"/>
    </source>
</evidence>
<dbReference type="Pfam" id="PF01266">
    <property type="entry name" value="DAO"/>
    <property type="match status" value="1"/>
</dbReference>
<protein>
    <submittedName>
        <fullName evidence="3">FAD-dependent oxidoreductase</fullName>
    </submittedName>
</protein>
<keyword evidence="1" id="KW-0560">Oxidoreductase</keyword>
<dbReference type="Gene3D" id="3.30.9.10">
    <property type="entry name" value="D-Amino Acid Oxidase, subunit A, domain 2"/>
    <property type="match status" value="1"/>
</dbReference>
<feature type="domain" description="FAD dependent oxidoreductase" evidence="2">
    <location>
        <begin position="57"/>
        <end position="410"/>
    </location>
</feature>
<evidence type="ECO:0000313" key="3">
    <source>
        <dbReference type="EMBL" id="MUZ56025.1"/>
    </source>
</evidence>